<organism evidence="1">
    <name type="scientific">Anguilla anguilla</name>
    <name type="common">European freshwater eel</name>
    <name type="synonym">Muraena anguilla</name>
    <dbReference type="NCBI Taxonomy" id="7936"/>
    <lineage>
        <taxon>Eukaryota</taxon>
        <taxon>Metazoa</taxon>
        <taxon>Chordata</taxon>
        <taxon>Craniata</taxon>
        <taxon>Vertebrata</taxon>
        <taxon>Euteleostomi</taxon>
        <taxon>Actinopterygii</taxon>
        <taxon>Neopterygii</taxon>
        <taxon>Teleostei</taxon>
        <taxon>Anguilliformes</taxon>
        <taxon>Anguillidae</taxon>
        <taxon>Anguilla</taxon>
    </lineage>
</organism>
<sequence length="20" mass="2334">MADSKGWTFLILIPHLKHII</sequence>
<evidence type="ECO:0000313" key="1">
    <source>
        <dbReference type="EMBL" id="JAH17820.1"/>
    </source>
</evidence>
<dbReference type="EMBL" id="GBXM01090757">
    <property type="protein sequence ID" value="JAH17820.1"/>
    <property type="molecule type" value="Transcribed_RNA"/>
</dbReference>
<dbReference type="AlphaFoldDB" id="A0A0E9QNF4"/>
<reference evidence="1" key="2">
    <citation type="journal article" date="2015" name="Fish Shellfish Immunol.">
        <title>Early steps in the European eel (Anguilla anguilla)-Vibrio vulnificus interaction in the gills: Role of the RtxA13 toxin.</title>
        <authorList>
            <person name="Callol A."/>
            <person name="Pajuelo D."/>
            <person name="Ebbesson L."/>
            <person name="Teles M."/>
            <person name="MacKenzie S."/>
            <person name="Amaro C."/>
        </authorList>
    </citation>
    <scope>NUCLEOTIDE SEQUENCE</scope>
</reference>
<protein>
    <submittedName>
        <fullName evidence="1">Uncharacterized protein</fullName>
    </submittedName>
</protein>
<name>A0A0E9QNF4_ANGAN</name>
<proteinExistence type="predicted"/>
<accession>A0A0E9QNF4</accession>
<reference evidence="1" key="1">
    <citation type="submission" date="2014-11" db="EMBL/GenBank/DDBJ databases">
        <authorList>
            <person name="Amaro Gonzalez C."/>
        </authorList>
    </citation>
    <scope>NUCLEOTIDE SEQUENCE</scope>
</reference>